<evidence type="ECO:0000313" key="1">
    <source>
        <dbReference type="EMBL" id="JAH99755.1"/>
    </source>
</evidence>
<organism evidence="1">
    <name type="scientific">Anguilla anguilla</name>
    <name type="common">European freshwater eel</name>
    <name type="synonym">Muraena anguilla</name>
    <dbReference type="NCBI Taxonomy" id="7936"/>
    <lineage>
        <taxon>Eukaryota</taxon>
        <taxon>Metazoa</taxon>
        <taxon>Chordata</taxon>
        <taxon>Craniata</taxon>
        <taxon>Vertebrata</taxon>
        <taxon>Euteleostomi</taxon>
        <taxon>Actinopterygii</taxon>
        <taxon>Neopterygii</taxon>
        <taxon>Teleostei</taxon>
        <taxon>Anguilliformes</taxon>
        <taxon>Anguillidae</taxon>
        <taxon>Anguilla</taxon>
    </lineage>
</organism>
<name>A0A0E9XD67_ANGAN</name>
<reference evidence="1" key="2">
    <citation type="journal article" date="2015" name="Fish Shellfish Immunol.">
        <title>Early steps in the European eel (Anguilla anguilla)-Vibrio vulnificus interaction in the gills: Role of the RtxA13 toxin.</title>
        <authorList>
            <person name="Callol A."/>
            <person name="Pajuelo D."/>
            <person name="Ebbesson L."/>
            <person name="Teles M."/>
            <person name="MacKenzie S."/>
            <person name="Amaro C."/>
        </authorList>
    </citation>
    <scope>NUCLEOTIDE SEQUENCE</scope>
</reference>
<sequence length="32" mass="3725">MYTVYYILITEQSTLQKKALNSEIEDIGIFLS</sequence>
<reference evidence="1" key="1">
    <citation type="submission" date="2014-11" db="EMBL/GenBank/DDBJ databases">
        <authorList>
            <person name="Amaro Gonzalez C."/>
        </authorList>
    </citation>
    <scope>NUCLEOTIDE SEQUENCE</scope>
</reference>
<protein>
    <submittedName>
        <fullName evidence="1">Uncharacterized protein</fullName>
    </submittedName>
</protein>
<accession>A0A0E9XD67</accession>
<dbReference type="EMBL" id="GBXM01008822">
    <property type="protein sequence ID" value="JAH99755.1"/>
    <property type="molecule type" value="Transcribed_RNA"/>
</dbReference>
<proteinExistence type="predicted"/>
<dbReference type="AlphaFoldDB" id="A0A0E9XD67"/>